<reference evidence="1 2" key="1">
    <citation type="submission" date="2019-08" db="EMBL/GenBank/DDBJ databases">
        <authorList>
            <person name="Herpell B J."/>
        </authorList>
    </citation>
    <scope>NUCLEOTIDE SEQUENCE [LARGE SCALE GENOMIC DNA]</scope>
    <source>
        <strain evidence="2">Msb3</strain>
    </source>
</reference>
<dbReference type="Proteomes" id="UP000325811">
    <property type="component" value="Chromosome I"/>
</dbReference>
<evidence type="ECO:0000313" key="2">
    <source>
        <dbReference type="Proteomes" id="UP000325811"/>
    </source>
</evidence>
<protein>
    <submittedName>
        <fullName evidence="1">Uncharacterized protein</fullName>
    </submittedName>
</protein>
<name>A0A5Q4YUT3_9BURK</name>
<keyword evidence="2" id="KW-1185">Reference proteome</keyword>
<gene>
    <name evidence="1" type="ORF">PDMSB3_1088</name>
</gene>
<dbReference type="EMBL" id="LR699553">
    <property type="protein sequence ID" value="VVD27550.1"/>
    <property type="molecule type" value="Genomic_DNA"/>
</dbReference>
<proteinExistence type="predicted"/>
<organism evidence="1 2">
    <name type="scientific">Paraburkholderia dioscoreae</name>
    <dbReference type="NCBI Taxonomy" id="2604047"/>
    <lineage>
        <taxon>Bacteria</taxon>
        <taxon>Pseudomonadati</taxon>
        <taxon>Pseudomonadota</taxon>
        <taxon>Betaproteobacteria</taxon>
        <taxon>Burkholderiales</taxon>
        <taxon>Burkholderiaceae</taxon>
        <taxon>Paraburkholderia</taxon>
    </lineage>
</organism>
<dbReference type="AlphaFoldDB" id="A0A5Q4YUT3"/>
<accession>A0A5Q4YUT3</accession>
<sequence length="54" mass="6141">MSAIKLHPAKIYVGHPEQFLSTSVLHAFAEQPPLSSFKQFSEPPKDERCFFSFS</sequence>
<dbReference type="KEGG" id="pdio:PDMSB3_1088"/>
<evidence type="ECO:0000313" key="1">
    <source>
        <dbReference type="EMBL" id="VVD27550.1"/>
    </source>
</evidence>